<evidence type="ECO:0000256" key="1">
    <source>
        <dbReference type="SAM" id="MobiDB-lite"/>
    </source>
</evidence>
<reference evidence="2" key="1">
    <citation type="journal article" date="2020" name="Stud. Mycol.">
        <title>101 Dothideomycetes genomes: a test case for predicting lifestyles and emergence of pathogens.</title>
        <authorList>
            <person name="Haridas S."/>
            <person name="Albert R."/>
            <person name="Binder M."/>
            <person name="Bloem J."/>
            <person name="Labutti K."/>
            <person name="Salamov A."/>
            <person name="Andreopoulos B."/>
            <person name="Baker S."/>
            <person name="Barry K."/>
            <person name="Bills G."/>
            <person name="Bluhm B."/>
            <person name="Cannon C."/>
            <person name="Castanera R."/>
            <person name="Culley D."/>
            <person name="Daum C."/>
            <person name="Ezra D."/>
            <person name="Gonzalez J."/>
            <person name="Henrissat B."/>
            <person name="Kuo A."/>
            <person name="Liang C."/>
            <person name="Lipzen A."/>
            <person name="Lutzoni F."/>
            <person name="Magnuson J."/>
            <person name="Mondo S."/>
            <person name="Nolan M."/>
            <person name="Ohm R."/>
            <person name="Pangilinan J."/>
            <person name="Park H.-J."/>
            <person name="Ramirez L."/>
            <person name="Alfaro M."/>
            <person name="Sun H."/>
            <person name="Tritt A."/>
            <person name="Yoshinaga Y."/>
            <person name="Zwiers L.-H."/>
            <person name="Turgeon B."/>
            <person name="Goodwin S."/>
            <person name="Spatafora J."/>
            <person name="Crous P."/>
            <person name="Grigoriev I."/>
        </authorList>
    </citation>
    <scope>NUCLEOTIDE SEQUENCE</scope>
    <source>
        <strain evidence="2">CBS 107.79</strain>
    </source>
</reference>
<evidence type="ECO:0000313" key="3">
    <source>
        <dbReference type="Proteomes" id="UP000800036"/>
    </source>
</evidence>
<dbReference type="EMBL" id="ML976671">
    <property type="protein sequence ID" value="KAF1975177.1"/>
    <property type="molecule type" value="Genomic_DNA"/>
</dbReference>
<keyword evidence="3" id="KW-1185">Reference proteome</keyword>
<dbReference type="Proteomes" id="UP000800036">
    <property type="component" value="Unassembled WGS sequence"/>
</dbReference>
<evidence type="ECO:0000313" key="2">
    <source>
        <dbReference type="EMBL" id="KAF1975177.1"/>
    </source>
</evidence>
<feature type="region of interest" description="Disordered" evidence="1">
    <location>
        <begin position="1"/>
        <end position="24"/>
    </location>
</feature>
<accession>A0A6A5VPF1</accession>
<organism evidence="2 3">
    <name type="scientific">Bimuria novae-zelandiae CBS 107.79</name>
    <dbReference type="NCBI Taxonomy" id="1447943"/>
    <lineage>
        <taxon>Eukaryota</taxon>
        <taxon>Fungi</taxon>
        <taxon>Dikarya</taxon>
        <taxon>Ascomycota</taxon>
        <taxon>Pezizomycotina</taxon>
        <taxon>Dothideomycetes</taxon>
        <taxon>Pleosporomycetidae</taxon>
        <taxon>Pleosporales</taxon>
        <taxon>Massarineae</taxon>
        <taxon>Didymosphaeriaceae</taxon>
        <taxon>Bimuria</taxon>
    </lineage>
</organism>
<proteinExistence type="predicted"/>
<protein>
    <submittedName>
        <fullName evidence="2">Uncharacterized protein</fullName>
    </submittedName>
</protein>
<sequence length="222" mass="21814">MREMQVLVSHQDSGREEVGAGESVGGGAWVGGGACVGGRGASVDGGGVSVDGGISVDGGGVSVDGGISVDGGGVSVEGGASVGPDFSVDVDGAGEGGVGERVSLDEGCMLVSGPVNVRNFVLGVALEREDEVNVEPGAEVLLGNPLIIEVGIGVPSVLVVEADNEMVGTIGVKLGSGLVVDIGTEVHGTVTLTLLDGQKEVSVEVLFGISITLTGQGHLHIY</sequence>
<gene>
    <name evidence="2" type="ORF">BU23DRAFT_566762</name>
</gene>
<dbReference type="AlphaFoldDB" id="A0A6A5VPF1"/>
<name>A0A6A5VPF1_9PLEO</name>
<dbReference type="PROSITE" id="PS51257">
    <property type="entry name" value="PROKAR_LIPOPROTEIN"/>
    <property type="match status" value="1"/>
</dbReference>